<evidence type="ECO:0000313" key="3">
    <source>
        <dbReference type="Proteomes" id="UP000298058"/>
    </source>
</evidence>
<name>A0A4R9M2V0_9LEPT</name>
<keyword evidence="3" id="KW-1185">Reference proteome</keyword>
<organism evidence="2 3">
    <name type="scientific">Leptospira idonii</name>
    <dbReference type="NCBI Taxonomy" id="1193500"/>
    <lineage>
        <taxon>Bacteria</taxon>
        <taxon>Pseudomonadati</taxon>
        <taxon>Spirochaetota</taxon>
        <taxon>Spirochaetia</taxon>
        <taxon>Leptospirales</taxon>
        <taxon>Leptospiraceae</taxon>
        <taxon>Leptospira</taxon>
    </lineage>
</organism>
<accession>A0A4R9M2V0</accession>
<dbReference type="SUPFAM" id="SSF48695">
    <property type="entry name" value="Multiheme cytochromes"/>
    <property type="match status" value="1"/>
</dbReference>
<dbReference type="OrthoDB" id="9814800at2"/>
<protein>
    <submittedName>
        <fullName evidence="2">Cytochrome c554 and C-prime</fullName>
    </submittedName>
</protein>
<dbReference type="Pfam" id="PF13435">
    <property type="entry name" value="Cytochrome_C554"/>
    <property type="match status" value="1"/>
</dbReference>
<evidence type="ECO:0000259" key="1">
    <source>
        <dbReference type="Pfam" id="PF13435"/>
    </source>
</evidence>
<dbReference type="InterPro" id="IPR036280">
    <property type="entry name" value="Multihaem_cyt_sf"/>
</dbReference>
<evidence type="ECO:0000313" key="2">
    <source>
        <dbReference type="EMBL" id="TGN21113.1"/>
    </source>
</evidence>
<dbReference type="AlphaFoldDB" id="A0A4R9M2V0"/>
<proteinExistence type="predicted"/>
<comment type="caution">
    <text evidence="2">The sequence shown here is derived from an EMBL/GenBank/DDBJ whole genome shotgun (WGS) entry which is preliminary data.</text>
</comment>
<reference evidence="2" key="1">
    <citation type="journal article" date="2019" name="PLoS Negl. Trop. Dis.">
        <title>Revisiting the worldwide diversity of Leptospira species in the environment.</title>
        <authorList>
            <person name="Vincent A.T."/>
            <person name="Schiettekatte O."/>
            <person name="Bourhy P."/>
            <person name="Veyrier F.J."/>
            <person name="Picardeau M."/>
        </authorList>
    </citation>
    <scope>NUCLEOTIDE SEQUENCE [LARGE SCALE GENOMIC DNA]</scope>
    <source>
        <strain evidence="2">201300427</strain>
    </source>
</reference>
<dbReference type="EMBL" id="RQHW01000002">
    <property type="protein sequence ID" value="TGN21113.1"/>
    <property type="molecule type" value="Genomic_DNA"/>
</dbReference>
<dbReference type="PROSITE" id="PS51257">
    <property type="entry name" value="PROKAR_LIPOPROTEIN"/>
    <property type="match status" value="1"/>
</dbReference>
<dbReference type="InterPro" id="IPR023155">
    <property type="entry name" value="Cyt_c-552/4"/>
</dbReference>
<sequence>MQVQKLKALLVGILFFVLQGCEENSFLNSHWKEPMGEQGPPPSHFSQLEKSLEPQSCGTCHKPQFEAWQNSLHSQTISPGVLWQLPGLGHEESQKCFRCHSPLAETKQYLSIEEGWKHTYPEEWNSYLPQGSHGLICASCHVRNQQRFGPPSLNGTIGTEKNLPHGGYTTALEFESSLFCKNCHESSESGKKINGKRMMETYSEWKESDFAKQGIQCQNCHMPDRKHEWKGIHDLEMVKQGLSFSFQVKEEGNYILIRGSFTSEKIGHKFPSYAVPKVYVRFVLENGNRKEMLLREEVIGRFVDIFLEKEIYDNRLSPGETFSMEERIEKKDIDKDVWVRMEVDVDPGEMYVRMFRHNLENRTSLKLSEKSIPILKQALAEKERSYYRLFTSKQRAPGSLPR</sequence>
<feature type="domain" description="Cytochrome c-552/4" evidence="1">
    <location>
        <begin position="57"/>
        <end position="114"/>
    </location>
</feature>
<dbReference type="Gene3D" id="1.10.1130.10">
    <property type="entry name" value="Flavocytochrome C3, Chain A"/>
    <property type="match status" value="1"/>
</dbReference>
<gene>
    <name evidence="2" type="ORF">EHS15_00925</name>
</gene>
<dbReference type="Proteomes" id="UP000298058">
    <property type="component" value="Unassembled WGS sequence"/>
</dbReference>